<evidence type="ECO:0000313" key="3">
    <source>
        <dbReference type="Proteomes" id="UP001595722"/>
    </source>
</evidence>
<feature type="signal peptide" evidence="1">
    <location>
        <begin position="1"/>
        <end position="22"/>
    </location>
</feature>
<dbReference type="RefSeq" id="WP_376865731.1">
    <property type="nucleotide sequence ID" value="NZ_JBHRYB010000005.1"/>
</dbReference>
<keyword evidence="3" id="KW-1185">Reference proteome</keyword>
<feature type="chain" id="PRO_5045888048" description="Lipoprotein" evidence="1">
    <location>
        <begin position="23"/>
        <end position="245"/>
    </location>
</feature>
<evidence type="ECO:0000313" key="2">
    <source>
        <dbReference type="EMBL" id="MFC3679922.1"/>
    </source>
</evidence>
<dbReference type="Proteomes" id="UP001595722">
    <property type="component" value="Unassembled WGS sequence"/>
</dbReference>
<evidence type="ECO:0000256" key="1">
    <source>
        <dbReference type="SAM" id="SignalP"/>
    </source>
</evidence>
<dbReference type="EMBL" id="JBHRYB010000005">
    <property type="protein sequence ID" value="MFC3679922.1"/>
    <property type="molecule type" value="Genomic_DNA"/>
</dbReference>
<proteinExistence type="predicted"/>
<name>A0ABV7VRZ3_9GAMM</name>
<protein>
    <recommendedName>
        <fullName evidence="4">Lipoprotein</fullName>
    </recommendedName>
</protein>
<reference evidence="3" key="1">
    <citation type="journal article" date="2019" name="Int. J. Syst. Evol. Microbiol.">
        <title>The Global Catalogue of Microorganisms (GCM) 10K type strain sequencing project: providing services to taxonomists for standard genome sequencing and annotation.</title>
        <authorList>
            <consortium name="The Broad Institute Genomics Platform"/>
            <consortium name="The Broad Institute Genome Sequencing Center for Infectious Disease"/>
            <person name="Wu L."/>
            <person name="Ma J."/>
        </authorList>
    </citation>
    <scope>NUCLEOTIDE SEQUENCE [LARGE SCALE GENOMIC DNA]</scope>
    <source>
        <strain evidence="3">KCTC 42424</strain>
    </source>
</reference>
<accession>A0ABV7VRZ3</accession>
<keyword evidence="1" id="KW-0732">Signal</keyword>
<comment type="caution">
    <text evidence="2">The sequence shown here is derived from an EMBL/GenBank/DDBJ whole genome shotgun (WGS) entry which is preliminary data.</text>
</comment>
<dbReference type="PROSITE" id="PS51257">
    <property type="entry name" value="PROKAR_LIPOPROTEIN"/>
    <property type="match status" value="1"/>
</dbReference>
<evidence type="ECO:0008006" key="4">
    <source>
        <dbReference type="Google" id="ProtNLM"/>
    </source>
</evidence>
<sequence length="245" mass="26537">MTKIFLPLLTCLPLLISGCSGSSNSSKSNLPAGSICPQQSVDVVDGILVTLLSFDDNSDNCLSPAEQRNMDDFVADKKRYIISRDAEQRNDAPSILQRLYVQGNAEVSAGKVQIHPQGSDNNAFGIVFELDVAAEQSAQLHLMFSDQPASAKTGMASESLTFSDFPAGNNVVAISCKLQDNLSFECWPTYYLTNGELRTIDLIAKHSKDGENFANTNPQPGYISVTLCQSDSCFDNYADVPASFN</sequence>
<gene>
    <name evidence="2" type="ORF">ACFOMG_07330</name>
</gene>
<organism evidence="2 3">
    <name type="scientific">Bacterioplanoides pacificum</name>
    <dbReference type="NCBI Taxonomy" id="1171596"/>
    <lineage>
        <taxon>Bacteria</taxon>
        <taxon>Pseudomonadati</taxon>
        <taxon>Pseudomonadota</taxon>
        <taxon>Gammaproteobacteria</taxon>
        <taxon>Oceanospirillales</taxon>
        <taxon>Oceanospirillaceae</taxon>
        <taxon>Bacterioplanoides</taxon>
    </lineage>
</organism>